<evidence type="ECO:0000313" key="1">
    <source>
        <dbReference type="EMBL" id="CAB3370454.1"/>
    </source>
</evidence>
<dbReference type="AlphaFoldDB" id="A0A8S1CLP9"/>
<protein>
    <submittedName>
        <fullName evidence="1">Uncharacterized protein</fullName>
    </submittedName>
</protein>
<accession>A0A8S1CLP9</accession>
<sequence length="76" mass="8498">MADLRTECISTTARSTGAQKPKIDEKYKHWGCCRSTRVPCRGEAMSGVRSLGDSWTIVQQQQPSGVHAQWRKQCCA</sequence>
<comment type="caution">
    <text evidence="1">The sequence shown here is derived from an EMBL/GenBank/DDBJ whole genome shotgun (WGS) entry which is preliminary data.</text>
</comment>
<evidence type="ECO:0000313" key="2">
    <source>
        <dbReference type="Proteomes" id="UP000494165"/>
    </source>
</evidence>
<dbReference type="Proteomes" id="UP000494165">
    <property type="component" value="Unassembled WGS sequence"/>
</dbReference>
<name>A0A8S1CLP9_9INSE</name>
<organism evidence="1 2">
    <name type="scientific">Cloeon dipterum</name>
    <dbReference type="NCBI Taxonomy" id="197152"/>
    <lineage>
        <taxon>Eukaryota</taxon>
        <taxon>Metazoa</taxon>
        <taxon>Ecdysozoa</taxon>
        <taxon>Arthropoda</taxon>
        <taxon>Hexapoda</taxon>
        <taxon>Insecta</taxon>
        <taxon>Pterygota</taxon>
        <taxon>Palaeoptera</taxon>
        <taxon>Ephemeroptera</taxon>
        <taxon>Pisciforma</taxon>
        <taxon>Baetidae</taxon>
        <taxon>Cloeon</taxon>
    </lineage>
</organism>
<gene>
    <name evidence="1" type="ORF">CLODIP_2_CD10682</name>
</gene>
<dbReference type="EMBL" id="CADEPI010000052">
    <property type="protein sequence ID" value="CAB3370454.1"/>
    <property type="molecule type" value="Genomic_DNA"/>
</dbReference>
<proteinExistence type="predicted"/>
<keyword evidence="2" id="KW-1185">Reference proteome</keyword>
<reference evidence="1 2" key="1">
    <citation type="submission" date="2020-04" db="EMBL/GenBank/DDBJ databases">
        <authorList>
            <person name="Alioto T."/>
            <person name="Alioto T."/>
            <person name="Gomez Garrido J."/>
        </authorList>
    </citation>
    <scope>NUCLEOTIDE SEQUENCE [LARGE SCALE GENOMIC DNA]</scope>
</reference>